<protein>
    <submittedName>
        <fullName evidence="1">Uncharacterized protein</fullName>
    </submittedName>
</protein>
<gene>
    <name evidence="1" type="ORF">OXU80_22250</name>
</gene>
<dbReference type="EMBL" id="CP113520">
    <property type="protein sequence ID" value="WAJ27537.1"/>
    <property type="molecule type" value="Genomic_DNA"/>
</dbReference>
<evidence type="ECO:0000313" key="2">
    <source>
        <dbReference type="Proteomes" id="UP001163223"/>
    </source>
</evidence>
<organism evidence="1 2">
    <name type="scientific">Antarcticirhabdus aurantiaca</name>
    <dbReference type="NCBI Taxonomy" id="2606717"/>
    <lineage>
        <taxon>Bacteria</taxon>
        <taxon>Pseudomonadati</taxon>
        <taxon>Pseudomonadota</taxon>
        <taxon>Alphaproteobacteria</taxon>
        <taxon>Hyphomicrobiales</taxon>
        <taxon>Aurantimonadaceae</taxon>
        <taxon>Antarcticirhabdus</taxon>
    </lineage>
</organism>
<name>A0ACD4NKR8_9HYPH</name>
<sequence>MKIVRIAFTEDLRPDADPSLAEALKEVASFDGILPDDWTDDEEEERRELVAAAVKPRRLQ</sequence>
<dbReference type="Proteomes" id="UP001163223">
    <property type="component" value="Chromosome"/>
</dbReference>
<keyword evidence="2" id="KW-1185">Reference proteome</keyword>
<evidence type="ECO:0000313" key="1">
    <source>
        <dbReference type="EMBL" id="WAJ27537.1"/>
    </source>
</evidence>
<reference evidence="1" key="1">
    <citation type="submission" date="2022-11" db="EMBL/GenBank/DDBJ databases">
        <title>beta-Carotene-producing bacterium, Jeongeuplla avenae sp. nov., alleviates the salt stress of Arabidopsis seedlings.</title>
        <authorList>
            <person name="Jiang L."/>
            <person name="Lee J."/>
        </authorList>
    </citation>
    <scope>NUCLEOTIDE SEQUENCE</scope>
    <source>
        <strain evidence="1">DY_R2A_6</strain>
    </source>
</reference>
<proteinExistence type="predicted"/>
<accession>A0ACD4NKR8</accession>